<keyword evidence="5" id="KW-0418">Kinase</keyword>
<name>A0A9N9FL46_9GLOM</name>
<evidence type="ECO:0000313" key="10">
    <source>
        <dbReference type="EMBL" id="CAG8544747.1"/>
    </source>
</evidence>
<dbReference type="GO" id="GO:0005524">
    <property type="term" value="F:ATP binding"/>
    <property type="evidence" value="ECO:0007669"/>
    <property type="project" value="UniProtKB-KW"/>
</dbReference>
<dbReference type="PROSITE" id="PS51374">
    <property type="entry name" value="NDPK_LIKE"/>
    <property type="match status" value="1"/>
</dbReference>
<evidence type="ECO:0000256" key="4">
    <source>
        <dbReference type="ARBA" id="ARBA00022741"/>
    </source>
</evidence>
<dbReference type="PRINTS" id="PR01243">
    <property type="entry name" value="NUCDPKINASE"/>
</dbReference>
<evidence type="ECO:0000256" key="1">
    <source>
        <dbReference type="ARBA" id="ARBA00008142"/>
    </source>
</evidence>
<feature type="active site" description="Pros-phosphohistidine intermediate" evidence="7">
    <location>
        <position position="126"/>
    </location>
</feature>
<feature type="binding site" evidence="7">
    <location>
        <position position="14"/>
    </location>
    <ligand>
        <name>ATP</name>
        <dbReference type="ChEBI" id="CHEBI:30616"/>
    </ligand>
</feature>
<dbReference type="PANTHER" id="PTHR46161:SF3">
    <property type="entry name" value="NUCLEOSIDE DIPHOSPHATE KINASE DDB_G0292928-RELATED"/>
    <property type="match status" value="1"/>
</dbReference>
<feature type="binding site" evidence="7">
    <location>
        <position position="123"/>
    </location>
    <ligand>
        <name>ATP</name>
        <dbReference type="ChEBI" id="CHEBI:30616"/>
    </ligand>
</feature>
<organism evidence="10 11">
    <name type="scientific">Paraglomus occultum</name>
    <dbReference type="NCBI Taxonomy" id="144539"/>
    <lineage>
        <taxon>Eukaryota</taxon>
        <taxon>Fungi</taxon>
        <taxon>Fungi incertae sedis</taxon>
        <taxon>Mucoromycota</taxon>
        <taxon>Glomeromycotina</taxon>
        <taxon>Glomeromycetes</taxon>
        <taxon>Paraglomerales</taxon>
        <taxon>Paraglomeraceae</taxon>
        <taxon>Paraglomus</taxon>
    </lineage>
</organism>
<evidence type="ECO:0000313" key="11">
    <source>
        <dbReference type="Proteomes" id="UP000789572"/>
    </source>
</evidence>
<dbReference type="EMBL" id="CAJVPJ010000633">
    <property type="protein sequence ID" value="CAG8544747.1"/>
    <property type="molecule type" value="Genomic_DNA"/>
</dbReference>
<dbReference type="AlphaFoldDB" id="A0A9N9FL46"/>
<keyword evidence="3" id="KW-0808">Transferase</keyword>
<feature type="binding site" evidence="7">
    <location>
        <position position="65"/>
    </location>
    <ligand>
        <name>ATP</name>
        <dbReference type="ChEBI" id="CHEBI:30616"/>
    </ligand>
</feature>
<dbReference type="InterPro" id="IPR036850">
    <property type="entry name" value="NDK-like_dom_sf"/>
</dbReference>
<dbReference type="InterPro" id="IPR034907">
    <property type="entry name" value="NDK-like_dom"/>
</dbReference>
<dbReference type="SUPFAM" id="SSF54919">
    <property type="entry name" value="Nucleoside diphosphate kinase, NDK"/>
    <property type="match status" value="1"/>
</dbReference>
<evidence type="ECO:0000256" key="3">
    <source>
        <dbReference type="ARBA" id="ARBA00022679"/>
    </source>
</evidence>
<dbReference type="PANTHER" id="PTHR46161">
    <property type="entry name" value="NUCLEOSIDE DIPHOSPHATE KINASE"/>
    <property type="match status" value="1"/>
</dbReference>
<comment type="similarity">
    <text evidence="1 7 8">Belongs to the NDK family.</text>
</comment>
<keyword evidence="4" id="KW-0547">Nucleotide-binding</keyword>
<evidence type="ECO:0000256" key="5">
    <source>
        <dbReference type="ARBA" id="ARBA00022777"/>
    </source>
</evidence>
<accession>A0A9N9FL46</accession>
<dbReference type="Pfam" id="PF00334">
    <property type="entry name" value="NDK"/>
    <property type="match status" value="1"/>
</dbReference>
<dbReference type="InterPro" id="IPR001564">
    <property type="entry name" value="Nucleoside_diP_kinase"/>
</dbReference>
<protein>
    <recommendedName>
        <fullName evidence="2">Nucleoside diphosphate kinase</fullName>
    </recommendedName>
</protein>
<feature type="binding site" evidence="7">
    <location>
        <position position="113"/>
    </location>
    <ligand>
        <name>ATP</name>
        <dbReference type="ChEBI" id="CHEBI:30616"/>
    </ligand>
</feature>
<dbReference type="SMART" id="SM00562">
    <property type="entry name" value="NDK"/>
    <property type="match status" value="1"/>
</dbReference>
<evidence type="ECO:0000256" key="6">
    <source>
        <dbReference type="ARBA" id="ARBA00022840"/>
    </source>
</evidence>
<comment type="caution">
    <text evidence="10">The sequence shown here is derived from an EMBL/GenBank/DDBJ whole genome shotgun (WGS) entry which is preliminary data.</text>
</comment>
<evidence type="ECO:0000256" key="2">
    <source>
        <dbReference type="ARBA" id="ARBA00017632"/>
    </source>
</evidence>
<dbReference type="OrthoDB" id="2162449at2759"/>
<dbReference type="Gene3D" id="3.30.70.141">
    <property type="entry name" value="Nucleoside diphosphate kinase-like domain"/>
    <property type="match status" value="1"/>
</dbReference>
<keyword evidence="11" id="KW-1185">Reference proteome</keyword>
<proteinExistence type="inferred from homology"/>
<dbReference type="GO" id="GO:0006183">
    <property type="term" value="P:GTP biosynthetic process"/>
    <property type="evidence" value="ECO:0007669"/>
    <property type="project" value="InterPro"/>
</dbReference>
<feature type="domain" description="Nucleoside diphosphate kinase-like" evidence="9">
    <location>
        <begin position="6"/>
        <end position="149"/>
    </location>
</feature>
<gene>
    <name evidence="10" type="ORF">POCULU_LOCUS4713</name>
</gene>
<dbReference type="GO" id="GO:0004550">
    <property type="term" value="F:nucleoside diphosphate kinase activity"/>
    <property type="evidence" value="ECO:0007669"/>
    <property type="project" value="InterPro"/>
</dbReference>
<dbReference type="GO" id="GO:0006241">
    <property type="term" value="P:CTP biosynthetic process"/>
    <property type="evidence" value="ECO:0007669"/>
    <property type="project" value="InterPro"/>
</dbReference>
<keyword evidence="6" id="KW-0067">ATP-binding</keyword>
<dbReference type="Proteomes" id="UP000789572">
    <property type="component" value="Unassembled WGS sequence"/>
</dbReference>
<feature type="binding site" evidence="7">
    <location>
        <position position="99"/>
    </location>
    <ligand>
        <name>ATP</name>
        <dbReference type="ChEBI" id="CHEBI:30616"/>
    </ligand>
</feature>
<feature type="binding site" evidence="7">
    <location>
        <position position="93"/>
    </location>
    <ligand>
        <name>ATP</name>
        <dbReference type="ChEBI" id="CHEBI:30616"/>
    </ligand>
</feature>
<evidence type="ECO:0000256" key="7">
    <source>
        <dbReference type="PROSITE-ProRule" id="PRU00706"/>
    </source>
</evidence>
<evidence type="ECO:0000256" key="8">
    <source>
        <dbReference type="RuleBase" id="RU004011"/>
    </source>
</evidence>
<sequence>MLKLKKQLTLALLKPDIVVNPTIRNQILHKIQSHPHSFTIVEQKDILWKLAQAKAFYKAHEGRFFFERLCGFMTSGKFTALILAREDAIHYWRQLIGPTHPCRARVVAPGTLRATYGLTDTRNSFHGSDSDDTAKREIKLFFPDFDIDEWKTNQEIHDIRKSIK</sequence>
<reference evidence="10" key="1">
    <citation type="submission" date="2021-06" db="EMBL/GenBank/DDBJ databases">
        <authorList>
            <person name="Kallberg Y."/>
            <person name="Tangrot J."/>
            <person name="Rosling A."/>
        </authorList>
    </citation>
    <scope>NUCLEOTIDE SEQUENCE</scope>
    <source>
        <strain evidence="10">IA702</strain>
    </source>
</reference>
<evidence type="ECO:0000259" key="9">
    <source>
        <dbReference type="SMART" id="SM00562"/>
    </source>
</evidence>
<dbReference type="GO" id="GO:0006228">
    <property type="term" value="P:UTP biosynthetic process"/>
    <property type="evidence" value="ECO:0007669"/>
    <property type="project" value="InterPro"/>
</dbReference>